<dbReference type="PANTHER" id="PTHR42085">
    <property type="entry name" value="F-BOX DOMAIN-CONTAINING PROTEIN"/>
    <property type="match status" value="1"/>
</dbReference>
<sequence length="329" mass="37525">MFRSRNIGFQQPHVSISPGTTTASVENRIPRRSPFMELPTEIRCEIYCYLLTIQHGTTHATISATDFIYRAVIRKARRESPGTLDEDRKRVKAEYLDDIDLPERTKKTMLEYDGNDEPLLQIQILRVCRQVYQEAKPIMYKQNAFYIDSPGLLPAVPFHHHFFAGWDLSEIRHLRLDLDFSHYSSCLSSRAYGTWSTFLLLPALKEITIVVRFVTKGYRFTDRQRPSWPTLTYCAPALPNILAAIPASVKIKGAGDSIVGAHLADEHCQDYATTEQLEELFKSSGDIRGVDAEVWKNDMECMGQSLVGRTSSCIEDFMQDVRPDDVVPI</sequence>
<keyword evidence="3" id="KW-1185">Reference proteome</keyword>
<dbReference type="AlphaFoldDB" id="A0A6A5R4Y8"/>
<dbReference type="Proteomes" id="UP000800096">
    <property type="component" value="Unassembled WGS sequence"/>
</dbReference>
<dbReference type="PANTHER" id="PTHR42085:SF1">
    <property type="entry name" value="F-BOX DOMAIN-CONTAINING PROTEIN"/>
    <property type="match status" value="1"/>
</dbReference>
<evidence type="ECO:0000313" key="2">
    <source>
        <dbReference type="EMBL" id="KAF1921007.1"/>
    </source>
</evidence>
<dbReference type="InterPro" id="IPR038883">
    <property type="entry name" value="AN11006-like"/>
</dbReference>
<protein>
    <recommendedName>
        <fullName evidence="1">DUF7730 domain-containing protein</fullName>
    </recommendedName>
</protein>
<reference evidence="2" key="1">
    <citation type="journal article" date="2020" name="Stud. Mycol.">
        <title>101 Dothideomycetes genomes: a test case for predicting lifestyles and emergence of pathogens.</title>
        <authorList>
            <person name="Haridas S."/>
            <person name="Albert R."/>
            <person name="Binder M."/>
            <person name="Bloem J."/>
            <person name="Labutti K."/>
            <person name="Salamov A."/>
            <person name="Andreopoulos B."/>
            <person name="Baker S."/>
            <person name="Barry K."/>
            <person name="Bills G."/>
            <person name="Bluhm B."/>
            <person name="Cannon C."/>
            <person name="Castanera R."/>
            <person name="Culley D."/>
            <person name="Daum C."/>
            <person name="Ezra D."/>
            <person name="Gonzalez J."/>
            <person name="Henrissat B."/>
            <person name="Kuo A."/>
            <person name="Liang C."/>
            <person name="Lipzen A."/>
            <person name="Lutzoni F."/>
            <person name="Magnuson J."/>
            <person name="Mondo S."/>
            <person name="Nolan M."/>
            <person name="Ohm R."/>
            <person name="Pangilinan J."/>
            <person name="Park H.-J."/>
            <person name="Ramirez L."/>
            <person name="Alfaro M."/>
            <person name="Sun H."/>
            <person name="Tritt A."/>
            <person name="Yoshinaga Y."/>
            <person name="Zwiers L.-H."/>
            <person name="Turgeon B."/>
            <person name="Goodwin S."/>
            <person name="Spatafora J."/>
            <person name="Crous P."/>
            <person name="Grigoriev I."/>
        </authorList>
    </citation>
    <scope>NUCLEOTIDE SEQUENCE</scope>
    <source>
        <strain evidence="2">HMLAC05119</strain>
    </source>
</reference>
<evidence type="ECO:0000259" key="1">
    <source>
        <dbReference type="Pfam" id="PF24864"/>
    </source>
</evidence>
<evidence type="ECO:0000313" key="3">
    <source>
        <dbReference type="Proteomes" id="UP000800096"/>
    </source>
</evidence>
<organism evidence="2 3">
    <name type="scientific">Ampelomyces quisqualis</name>
    <name type="common">Powdery mildew agent</name>
    <dbReference type="NCBI Taxonomy" id="50730"/>
    <lineage>
        <taxon>Eukaryota</taxon>
        <taxon>Fungi</taxon>
        <taxon>Dikarya</taxon>
        <taxon>Ascomycota</taxon>
        <taxon>Pezizomycotina</taxon>
        <taxon>Dothideomycetes</taxon>
        <taxon>Pleosporomycetidae</taxon>
        <taxon>Pleosporales</taxon>
        <taxon>Pleosporineae</taxon>
        <taxon>Phaeosphaeriaceae</taxon>
        <taxon>Ampelomyces</taxon>
    </lineage>
</organism>
<dbReference type="Pfam" id="PF24864">
    <property type="entry name" value="DUF7730"/>
    <property type="match status" value="1"/>
</dbReference>
<name>A0A6A5R4Y8_AMPQU</name>
<proteinExistence type="predicted"/>
<dbReference type="EMBL" id="ML979132">
    <property type="protein sequence ID" value="KAF1921007.1"/>
    <property type="molecule type" value="Genomic_DNA"/>
</dbReference>
<dbReference type="OrthoDB" id="3797964at2759"/>
<feature type="domain" description="DUF7730" evidence="1">
    <location>
        <begin position="32"/>
        <end position="182"/>
    </location>
</feature>
<dbReference type="InterPro" id="IPR056632">
    <property type="entry name" value="DUF7730"/>
</dbReference>
<gene>
    <name evidence="2" type="ORF">BDU57DRAFT_439360</name>
</gene>
<accession>A0A6A5R4Y8</accession>